<reference evidence="1" key="1">
    <citation type="submission" date="2020-06" db="EMBL/GenBank/DDBJ databases">
        <title>WGS assembly of Ceratodon purpureus strain R40.</title>
        <authorList>
            <person name="Carey S.B."/>
            <person name="Jenkins J."/>
            <person name="Shu S."/>
            <person name="Lovell J.T."/>
            <person name="Sreedasyam A."/>
            <person name="Maumus F."/>
            <person name="Tiley G.P."/>
            <person name="Fernandez-Pozo N."/>
            <person name="Barry K."/>
            <person name="Chen C."/>
            <person name="Wang M."/>
            <person name="Lipzen A."/>
            <person name="Daum C."/>
            <person name="Saski C.A."/>
            <person name="Payton A.C."/>
            <person name="Mcbreen J.C."/>
            <person name="Conrad R.E."/>
            <person name="Kollar L.M."/>
            <person name="Olsson S."/>
            <person name="Huttunen S."/>
            <person name="Landis J.B."/>
            <person name="Wickett N.J."/>
            <person name="Johnson M.G."/>
            <person name="Rensing S.A."/>
            <person name="Grimwood J."/>
            <person name="Schmutz J."/>
            <person name="Mcdaniel S.F."/>
        </authorList>
    </citation>
    <scope>NUCLEOTIDE SEQUENCE</scope>
    <source>
        <strain evidence="1">R40</strain>
    </source>
</reference>
<dbReference type="Proteomes" id="UP000822688">
    <property type="component" value="Chromosome 4"/>
</dbReference>
<sequence>MPREAGSSVMDVLPQIGRPCKVVSAPIASILPQSSNSNSSRLWSFLMEVGSFSKFLHPVTVSDRSCDSRPIDLGSFLMGQHRIVNLFKLVIAPRFLGNLVRCRHLDSSRVRSTFK</sequence>
<evidence type="ECO:0000313" key="1">
    <source>
        <dbReference type="EMBL" id="KAG0578814.1"/>
    </source>
</evidence>
<organism evidence="1 2">
    <name type="scientific">Ceratodon purpureus</name>
    <name type="common">Fire moss</name>
    <name type="synonym">Dicranum purpureum</name>
    <dbReference type="NCBI Taxonomy" id="3225"/>
    <lineage>
        <taxon>Eukaryota</taxon>
        <taxon>Viridiplantae</taxon>
        <taxon>Streptophyta</taxon>
        <taxon>Embryophyta</taxon>
        <taxon>Bryophyta</taxon>
        <taxon>Bryophytina</taxon>
        <taxon>Bryopsida</taxon>
        <taxon>Dicranidae</taxon>
        <taxon>Pseudoditrichales</taxon>
        <taxon>Ditrichaceae</taxon>
        <taxon>Ceratodon</taxon>
    </lineage>
</organism>
<protein>
    <submittedName>
        <fullName evidence="1">Uncharacterized protein</fullName>
    </submittedName>
</protein>
<comment type="caution">
    <text evidence="1">The sequence shown here is derived from an EMBL/GenBank/DDBJ whole genome shotgun (WGS) entry which is preliminary data.</text>
</comment>
<dbReference type="EMBL" id="CM026424">
    <property type="protein sequence ID" value="KAG0578814.1"/>
    <property type="molecule type" value="Genomic_DNA"/>
</dbReference>
<dbReference type="AlphaFoldDB" id="A0A8T0I5U7"/>
<accession>A0A8T0I5U7</accession>
<name>A0A8T0I5U7_CERPU</name>
<gene>
    <name evidence="1" type="ORF">KC19_4G051200</name>
</gene>
<proteinExistence type="predicted"/>
<keyword evidence="2" id="KW-1185">Reference proteome</keyword>
<evidence type="ECO:0000313" key="2">
    <source>
        <dbReference type="Proteomes" id="UP000822688"/>
    </source>
</evidence>